<evidence type="ECO:0008006" key="3">
    <source>
        <dbReference type="Google" id="ProtNLM"/>
    </source>
</evidence>
<dbReference type="Proteomes" id="UP000799118">
    <property type="component" value="Unassembled WGS sequence"/>
</dbReference>
<name>A0A6A4IBU1_9AGAR</name>
<organism evidence="1 2">
    <name type="scientific">Gymnopus androsaceus JB14</name>
    <dbReference type="NCBI Taxonomy" id="1447944"/>
    <lineage>
        <taxon>Eukaryota</taxon>
        <taxon>Fungi</taxon>
        <taxon>Dikarya</taxon>
        <taxon>Basidiomycota</taxon>
        <taxon>Agaricomycotina</taxon>
        <taxon>Agaricomycetes</taxon>
        <taxon>Agaricomycetidae</taxon>
        <taxon>Agaricales</taxon>
        <taxon>Marasmiineae</taxon>
        <taxon>Omphalotaceae</taxon>
        <taxon>Gymnopus</taxon>
    </lineage>
</organism>
<dbReference type="EMBL" id="ML769392">
    <property type="protein sequence ID" value="KAE9408101.1"/>
    <property type="molecule type" value="Genomic_DNA"/>
</dbReference>
<dbReference type="SUPFAM" id="SSF52058">
    <property type="entry name" value="L domain-like"/>
    <property type="match status" value="1"/>
</dbReference>
<proteinExistence type="predicted"/>
<keyword evidence="2" id="KW-1185">Reference proteome</keyword>
<dbReference type="AlphaFoldDB" id="A0A6A4IBU1"/>
<evidence type="ECO:0000313" key="2">
    <source>
        <dbReference type="Proteomes" id="UP000799118"/>
    </source>
</evidence>
<accession>A0A6A4IBU1</accession>
<sequence length="281" mass="32454">MMEELSVLPELPTEIEEYIIQWVVRLWIQWSPREISNLTIVSKRVQSIVEPVVYETVVHRFKGGSLGGYPEGYISPFQLALDARPAAFFACHVKNLYIAHHTNPEFALRMLKVCSGVENLHAMGFRLFQNEIPSAVSLIGKLSLRSLSVHISVFESIPAHESTFPNLKYLALFINEDYGDDLPSLTWLRALTHVRFEPTRDREKQVKGDIKKVLLTLKDIEVLVICVEDWVVNFDRTRGLRRKWMKLDQRVKVEDFPTSWRGFIRGGEFYVNSDDEDSDSD</sequence>
<protein>
    <recommendedName>
        <fullName evidence="3">F-box domain-containing protein</fullName>
    </recommendedName>
</protein>
<dbReference type="OrthoDB" id="2913000at2759"/>
<reference evidence="1" key="1">
    <citation type="journal article" date="2019" name="Environ. Microbiol.">
        <title>Fungal ecological strategies reflected in gene transcription - a case study of two litter decomposers.</title>
        <authorList>
            <person name="Barbi F."/>
            <person name="Kohler A."/>
            <person name="Barry K."/>
            <person name="Baskaran P."/>
            <person name="Daum C."/>
            <person name="Fauchery L."/>
            <person name="Ihrmark K."/>
            <person name="Kuo A."/>
            <person name="LaButti K."/>
            <person name="Lipzen A."/>
            <person name="Morin E."/>
            <person name="Grigoriev I.V."/>
            <person name="Henrissat B."/>
            <person name="Lindahl B."/>
            <person name="Martin F."/>
        </authorList>
    </citation>
    <scope>NUCLEOTIDE SEQUENCE</scope>
    <source>
        <strain evidence="1">JB14</strain>
    </source>
</reference>
<gene>
    <name evidence="1" type="ORF">BT96DRAFT_970813</name>
</gene>
<evidence type="ECO:0000313" key="1">
    <source>
        <dbReference type="EMBL" id="KAE9408101.1"/>
    </source>
</evidence>